<dbReference type="CDD" id="cd00143">
    <property type="entry name" value="PP2Cc"/>
    <property type="match status" value="1"/>
</dbReference>
<dbReference type="SMART" id="SM00332">
    <property type="entry name" value="PP2Cc"/>
    <property type="match status" value="1"/>
</dbReference>
<dbReference type="PANTHER" id="PTHR13832">
    <property type="entry name" value="PROTEIN PHOSPHATASE 2C"/>
    <property type="match status" value="1"/>
</dbReference>
<evidence type="ECO:0000256" key="13">
    <source>
        <dbReference type="ARBA" id="ARBA00080658"/>
    </source>
</evidence>
<protein>
    <recommendedName>
        <fullName evidence="11">TGF-beta-activated kinase 1 and MAP3K7-binding protein 1</fullName>
    </recommendedName>
    <alternativeName>
        <fullName evidence="12">Mitogen-activated protein kinase kinase kinase 7-interacting protein 1</fullName>
    </alternativeName>
    <alternativeName>
        <fullName evidence="13">TGF-beta-activated kinase 1-binding protein 1</fullName>
    </alternativeName>
</protein>
<gene>
    <name evidence="15" type="ORF">NEMVEDRAFT_v1g83705</name>
</gene>
<comment type="subcellular location">
    <subcellularLocation>
        <location evidence="2">Cytoplasm</location>
        <location evidence="2">Cytosol</location>
    </subcellularLocation>
    <subcellularLocation>
        <location evidence="1">Endoplasmic reticulum membrane</location>
        <topology evidence="1">Peripheral membrane protein</topology>
        <orientation evidence="1">Cytoplasmic side</orientation>
    </subcellularLocation>
</comment>
<name>A7RJP0_NEMVE</name>
<comment type="function">
    <text evidence="9">Key adapter protein that plays an essential role in JNK and NF-kappa-B activation and proinflammatory cytokines production in response to stimulation with TLRs and cytokines. Mechanistically, associates with the catalytic domain of MAP3K7/TAK1 to trigger MAP3K7/TAK1 autophosphorylation leading to its full activation. Similarly, associates with MAPK14 and triggers its autophosphorylation and subsequent activation. In turn, MAPK14 phosphorylates TAB1 and inhibits MAP3K7/TAK1 activation in a feedback control mechanism. Also plays a role in recruiting MAPK14 to the TAK1 complex for the phosphorylation of the TAB2 and TAB3 regulatory subunits.</text>
</comment>
<dbReference type="Proteomes" id="UP000001593">
    <property type="component" value="Unassembled WGS sequence"/>
</dbReference>
<evidence type="ECO:0000256" key="4">
    <source>
        <dbReference type="ARBA" id="ARBA00022553"/>
    </source>
</evidence>
<keyword evidence="8" id="KW-0325">Glycoprotein</keyword>
<comment type="subunit">
    <text evidence="10">Interacts with XIAP and BIRC7. Interacts with TRAF6 and MAP3K7; during IL-1 signaling. Identified in the TRIKA2 complex composed of MAP3K7, TAB1 and TAB2. Interacts with TRAF6 and MAPK14; these interactions allow MAPK14 autophosphorylation. Interacts with STING1; interaction takes place following cGAMP activation and promotes TAB1 recruitment to the endoplasmic reticulum, triggering MAP3K7/TAK1 activation and STING1 phosphorylation.</text>
</comment>
<keyword evidence="7" id="KW-0472">Membrane</keyword>
<dbReference type="InterPro" id="IPR036457">
    <property type="entry name" value="PPM-type-like_dom_sf"/>
</dbReference>
<keyword evidence="6" id="KW-0832">Ubl conjugation</keyword>
<dbReference type="InParanoid" id="A7RJP0"/>
<sequence length="374" mass="42218">MFNLIPLSFQNQSPTETWTDDLPVCKISGVGFLTNQRYREDGGRREEHEFEDRSFHFNVDNTCLYGVFDGHDGASVADFAAQRLPAELLLQQLTDDMTDEEVQLVLRQAFFAVEKGFFQSIDDALAERTELQLQIPEGLSSYEAYKQYPRQVERIQELQEHISGGTTAVVALIFNNKLYVANAGDSRALLCKQLEDSSLQVQQLSKDHDTQNEEELLRLARLGLDIVQIQRNRRIGSQENTRSIGDYCVKGGYKDFDILSHSAEEPVIADPHIVGGFPIDGAFYALVLMSDGVYKCLEEATGTETSNLDIMCMVATEMQQQTTLNGVAQAVVDKVGRYHHDKYMEQFNTCQKRDDMTLLVRVFSEKVAANMKSP</sequence>
<evidence type="ECO:0000256" key="7">
    <source>
        <dbReference type="ARBA" id="ARBA00023136"/>
    </source>
</evidence>
<evidence type="ECO:0000256" key="1">
    <source>
        <dbReference type="ARBA" id="ARBA00004397"/>
    </source>
</evidence>
<dbReference type="InterPro" id="IPR015655">
    <property type="entry name" value="PP2C"/>
</dbReference>
<organism evidence="15 16">
    <name type="scientific">Nematostella vectensis</name>
    <name type="common">Starlet sea anemone</name>
    <dbReference type="NCBI Taxonomy" id="45351"/>
    <lineage>
        <taxon>Eukaryota</taxon>
        <taxon>Metazoa</taxon>
        <taxon>Cnidaria</taxon>
        <taxon>Anthozoa</taxon>
        <taxon>Hexacorallia</taxon>
        <taxon>Actiniaria</taxon>
        <taxon>Edwardsiidae</taxon>
        <taxon>Nematostella</taxon>
    </lineage>
</organism>
<keyword evidence="3" id="KW-0963">Cytoplasm</keyword>
<evidence type="ECO:0000259" key="14">
    <source>
        <dbReference type="PROSITE" id="PS51746"/>
    </source>
</evidence>
<evidence type="ECO:0000256" key="6">
    <source>
        <dbReference type="ARBA" id="ARBA00022843"/>
    </source>
</evidence>
<evidence type="ECO:0000256" key="5">
    <source>
        <dbReference type="ARBA" id="ARBA00022824"/>
    </source>
</evidence>
<evidence type="ECO:0000256" key="9">
    <source>
        <dbReference type="ARBA" id="ARBA00057862"/>
    </source>
</evidence>
<evidence type="ECO:0000256" key="8">
    <source>
        <dbReference type="ARBA" id="ARBA00023180"/>
    </source>
</evidence>
<proteinExistence type="predicted"/>
<evidence type="ECO:0000256" key="10">
    <source>
        <dbReference type="ARBA" id="ARBA00062935"/>
    </source>
</evidence>
<evidence type="ECO:0000256" key="2">
    <source>
        <dbReference type="ARBA" id="ARBA00004514"/>
    </source>
</evidence>
<dbReference type="InterPro" id="IPR001932">
    <property type="entry name" value="PPM-type_phosphatase-like_dom"/>
</dbReference>
<dbReference type="eggNOG" id="KOG0698">
    <property type="taxonomic scope" value="Eukaryota"/>
</dbReference>
<dbReference type="OMA" id="NHREEMT"/>
<dbReference type="GO" id="GO:0005789">
    <property type="term" value="C:endoplasmic reticulum membrane"/>
    <property type="evidence" value="ECO:0007669"/>
    <property type="project" value="UniProtKB-SubCell"/>
</dbReference>
<dbReference type="PANTHER" id="PTHR13832:SF533">
    <property type="entry name" value="TGF-BETA-ACTIVATED KINASE 1 AND MAP3K7-BINDING PROTEIN 1"/>
    <property type="match status" value="1"/>
</dbReference>
<evidence type="ECO:0000313" key="15">
    <source>
        <dbReference type="EMBL" id="EDO48298.1"/>
    </source>
</evidence>
<dbReference type="PhylomeDB" id="A7RJP0"/>
<evidence type="ECO:0000313" key="16">
    <source>
        <dbReference type="Proteomes" id="UP000001593"/>
    </source>
</evidence>
<dbReference type="GO" id="GO:0007165">
    <property type="term" value="P:signal transduction"/>
    <property type="evidence" value="ECO:0000318"/>
    <property type="project" value="GO_Central"/>
</dbReference>
<dbReference type="STRING" id="45351.A7RJP0"/>
<dbReference type="FunFam" id="3.60.40.10:FF:000014">
    <property type="entry name" value="TGF-beta-activated kinase 1 and MAP3K7-binding protein 1-like"/>
    <property type="match status" value="1"/>
</dbReference>
<reference evidence="15 16" key="1">
    <citation type="journal article" date="2007" name="Science">
        <title>Sea anemone genome reveals ancestral eumetazoan gene repertoire and genomic organization.</title>
        <authorList>
            <person name="Putnam N.H."/>
            <person name="Srivastava M."/>
            <person name="Hellsten U."/>
            <person name="Dirks B."/>
            <person name="Chapman J."/>
            <person name="Salamov A."/>
            <person name="Terry A."/>
            <person name="Shapiro H."/>
            <person name="Lindquist E."/>
            <person name="Kapitonov V.V."/>
            <person name="Jurka J."/>
            <person name="Genikhovich G."/>
            <person name="Grigoriev I.V."/>
            <person name="Lucas S.M."/>
            <person name="Steele R.E."/>
            <person name="Finnerty J.R."/>
            <person name="Technau U."/>
            <person name="Martindale M.Q."/>
            <person name="Rokhsar D.S."/>
        </authorList>
    </citation>
    <scope>NUCLEOTIDE SEQUENCE [LARGE SCALE GENOMIC DNA]</scope>
    <source>
        <strain evidence="16">CH2 X CH6</strain>
    </source>
</reference>
<dbReference type="GO" id="GO:0005829">
    <property type="term" value="C:cytosol"/>
    <property type="evidence" value="ECO:0007669"/>
    <property type="project" value="UniProtKB-SubCell"/>
</dbReference>
<evidence type="ECO:0000256" key="12">
    <source>
        <dbReference type="ARBA" id="ARBA00080486"/>
    </source>
</evidence>
<dbReference type="Gene3D" id="3.60.40.10">
    <property type="entry name" value="PPM-type phosphatase domain"/>
    <property type="match status" value="1"/>
</dbReference>
<feature type="non-terminal residue" evidence="15">
    <location>
        <position position="374"/>
    </location>
</feature>
<evidence type="ECO:0000256" key="11">
    <source>
        <dbReference type="ARBA" id="ARBA00074232"/>
    </source>
</evidence>
<dbReference type="KEGG" id="nve:5520536"/>
<dbReference type="SUPFAM" id="SSF81606">
    <property type="entry name" value="PP2C-like"/>
    <property type="match status" value="1"/>
</dbReference>
<dbReference type="Pfam" id="PF00481">
    <property type="entry name" value="PP2C"/>
    <property type="match status" value="1"/>
</dbReference>
<keyword evidence="5" id="KW-0256">Endoplasmic reticulum</keyword>
<keyword evidence="4" id="KW-0597">Phosphoprotein</keyword>
<dbReference type="HOGENOM" id="CLU_027717_2_0_1"/>
<feature type="domain" description="PPM-type phosphatase" evidence="14">
    <location>
        <begin position="29"/>
        <end position="363"/>
    </location>
</feature>
<dbReference type="GO" id="GO:1902533">
    <property type="term" value="P:positive regulation of intracellular signal transduction"/>
    <property type="evidence" value="ECO:0007669"/>
    <property type="project" value="UniProtKB-ARBA"/>
</dbReference>
<dbReference type="GO" id="GO:0004722">
    <property type="term" value="F:protein serine/threonine phosphatase activity"/>
    <property type="evidence" value="ECO:0000318"/>
    <property type="project" value="GO_Central"/>
</dbReference>
<accession>A7RJP0</accession>
<keyword evidence="16" id="KW-1185">Reference proteome</keyword>
<dbReference type="PROSITE" id="PS51746">
    <property type="entry name" value="PPM_2"/>
    <property type="match status" value="1"/>
</dbReference>
<dbReference type="EMBL" id="DS469514">
    <property type="protein sequence ID" value="EDO48298.1"/>
    <property type="molecule type" value="Genomic_DNA"/>
</dbReference>
<dbReference type="AlphaFoldDB" id="A7RJP0"/>
<evidence type="ECO:0000256" key="3">
    <source>
        <dbReference type="ARBA" id="ARBA00022490"/>
    </source>
</evidence>
<dbReference type="GO" id="GO:0008047">
    <property type="term" value="F:enzyme activator activity"/>
    <property type="evidence" value="ECO:0007669"/>
    <property type="project" value="UniProtKB-ARBA"/>
</dbReference>